<evidence type="ECO:0000256" key="7">
    <source>
        <dbReference type="SAM" id="MobiDB-lite"/>
    </source>
</evidence>
<dbReference type="OrthoDB" id="1728340at2759"/>
<feature type="transmembrane region" description="Helical" evidence="6">
    <location>
        <begin position="277"/>
        <end position="296"/>
    </location>
</feature>
<feature type="transmembrane region" description="Helical" evidence="6">
    <location>
        <begin position="71"/>
        <end position="90"/>
    </location>
</feature>
<dbReference type="AlphaFoldDB" id="A0A2C9WP14"/>
<comment type="caution">
    <text evidence="9">The sequence shown here is derived from an EMBL/GenBank/DDBJ whole genome shotgun (WGS) entry which is preliminary data.</text>
</comment>
<evidence type="ECO:0000256" key="1">
    <source>
        <dbReference type="ARBA" id="ARBA00004141"/>
    </source>
</evidence>
<feature type="transmembrane region" description="Helical" evidence="6">
    <location>
        <begin position="181"/>
        <end position="201"/>
    </location>
</feature>
<keyword evidence="10" id="KW-1185">Reference proteome</keyword>
<keyword evidence="5 6" id="KW-0472">Membrane</keyword>
<gene>
    <name evidence="9" type="ORF">MANES_01G237900v8</name>
</gene>
<organism evidence="9 10">
    <name type="scientific">Manihot esculenta</name>
    <name type="common">Cassava</name>
    <name type="synonym">Jatropha manihot</name>
    <dbReference type="NCBI Taxonomy" id="3983"/>
    <lineage>
        <taxon>Eukaryota</taxon>
        <taxon>Viridiplantae</taxon>
        <taxon>Streptophyta</taxon>
        <taxon>Embryophyta</taxon>
        <taxon>Tracheophyta</taxon>
        <taxon>Spermatophyta</taxon>
        <taxon>Magnoliopsida</taxon>
        <taxon>eudicotyledons</taxon>
        <taxon>Gunneridae</taxon>
        <taxon>Pentapetalae</taxon>
        <taxon>rosids</taxon>
        <taxon>fabids</taxon>
        <taxon>Malpighiales</taxon>
        <taxon>Euphorbiaceae</taxon>
        <taxon>Crotonoideae</taxon>
        <taxon>Manihoteae</taxon>
        <taxon>Manihot</taxon>
    </lineage>
</organism>
<feature type="compositionally biased region" description="Basic and acidic residues" evidence="7">
    <location>
        <begin position="337"/>
        <end position="347"/>
    </location>
</feature>
<evidence type="ECO:0000259" key="8">
    <source>
        <dbReference type="Pfam" id="PF00892"/>
    </source>
</evidence>
<keyword evidence="3 6" id="KW-0812">Transmembrane</keyword>
<dbReference type="InterPro" id="IPR030184">
    <property type="entry name" value="WAT1-related"/>
</dbReference>
<feature type="transmembrane region" description="Helical" evidence="6">
    <location>
        <begin position="302"/>
        <end position="321"/>
    </location>
</feature>
<name>A0A2C9WP14_MANES</name>
<feature type="domain" description="EamA" evidence="8">
    <location>
        <begin position="9"/>
        <end position="150"/>
    </location>
</feature>
<evidence type="ECO:0000313" key="9">
    <source>
        <dbReference type="EMBL" id="OAY62044.1"/>
    </source>
</evidence>
<keyword evidence="4 6" id="KW-1133">Transmembrane helix</keyword>
<feature type="compositionally biased region" description="Polar residues" evidence="7">
    <location>
        <begin position="348"/>
        <end position="361"/>
    </location>
</feature>
<dbReference type="OMA" id="THCHELC"/>
<dbReference type="Gramene" id="Manes.01G237900.1.v8.1">
    <property type="protein sequence ID" value="Manes.01G237900.1.v8.1.CDS"/>
    <property type="gene ID" value="Manes.01G237900.v8.1"/>
</dbReference>
<feature type="transmembrane region" description="Helical" evidence="6">
    <location>
        <begin position="249"/>
        <end position="270"/>
    </location>
</feature>
<evidence type="ECO:0000256" key="3">
    <source>
        <dbReference type="ARBA" id="ARBA00022692"/>
    </source>
</evidence>
<dbReference type="PANTHER" id="PTHR31218">
    <property type="entry name" value="WAT1-RELATED PROTEIN"/>
    <property type="match status" value="1"/>
</dbReference>
<comment type="similarity">
    <text evidence="2 6">Belongs to the drug/metabolite transporter (DMT) superfamily. Plant drug/metabolite exporter (P-DME) (TC 2.A.7.4) family.</text>
</comment>
<dbReference type="EMBL" id="CM004387">
    <property type="protein sequence ID" value="OAY62044.1"/>
    <property type="molecule type" value="Genomic_DNA"/>
</dbReference>
<evidence type="ECO:0000256" key="4">
    <source>
        <dbReference type="ARBA" id="ARBA00022989"/>
    </source>
</evidence>
<feature type="region of interest" description="Disordered" evidence="7">
    <location>
        <begin position="337"/>
        <end position="361"/>
    </location>
</feature>
<dbReference type="Proteomes" id="UP000091857">
    <property type="component" value="Chromosome 1"/>
</dbReference>
<feature type="domain" description="EamA" evidence="8">
    <location>
        <begin position="183"/>
        <end position="321"/>
    </location>
</feature>
<feature type="transmembrane region" description="Helical" evidence="6">
    <location>
        <begin position="7"/>
        <end position="27"/>
    </location>
</feature>
<evidence type="ECO:0000256" key="5">
    <source>
        <dbReference type="ARBA" id="ARBA00023136"/>
    </source>
</evidence>
<comment type="subcellular location">
    <subcellularLocation>
        <location evidence="1 6">Membrane</location>
        <topology evidence="1 6">Multi-pass membrane protein</topology>
    </subcellularLocation>
</comment>
<evidence type="ECO:0000256" key="6">
    <source>
        <dbReference type="RuleBase" id="RU363077"/>
    </source>
</evidence>
<accession>A0A2C9WP14</accession>
<feature type="transmembrane region" description="Helical" evidence="6">
    <location>
        <begin position="39"/>
        <end position="59"/>
    </location>
</feature>
<feature type="transmembrane region" description="Helical" evidence="6">
    <location>
        <begin position="213"/>
        <end position="234"/>
    </location>
</feature>
<evidence type="ECO:0000256" key="2">
    <source>
        <dbReference type="ARBA" id="ARBA00007635"/>
    </source>
</evidence>
<dbReference type="GO" id="GO:0005886">
    <property type="term" value="C:plasma membrane"/>
    <property type="evidence" value="ECO:0000318"/>
    <property type="project" value="GO_Central"/>
</dbReference>
<feature type="transmembrane region" description="Helical" evidence="6">
    <location>
        <begin position="96"/>
        <end position="122"/>
    </location>
</feature>
<dbReference type="GO" id="GO:0022857">
    <property type="term" value="F:transmembrane transporter activity"/>
    <property type="evidence" value="ECO:0007669"/>
    <property type="project" value="InterPro"/>
</dbReference>
<protein>
    <recommendedName>
        <fullName evidence="6">WAT1-related protein</fullName>
    </recommendedName>
</protein>
<sequence length="361" mass="39904">MDCRGQLKPVFALILINFAFAIVNILLKKVLDGGTNHMAIVTYRLSISAIFLAPIAYHWERKTRPTLTFQILCYLFLGALVGVTLSQYSFLLGLHYTSATFSCAFLNTVPVSTFLLALPFGLEKVNMKSKASRAKVLGAVICTAGAVLLTLYKGVPLIRPHSGDIKAHVDTMMSDKKTQRWAIGSLFLMAGSFMWSSWFLIQAKISKRYPSQCSSTVIFSFFGAIQSAVISSIVERNNAMWILKGKFEIMSIIYAGVVASGLCYVGLAWCVKQRGPVFTATFTPFTQIFAAIFDFSILHDQIYLGSVIGSILVIFGLYILLWGKSYDVEECDEKQSLTREDRSRNGDVESQGSLTVNSTCS</sequence>
<reference evidence="10" key="1">
    <citation type="journal article" date="2016" name="Nat. Biotechnol.">
        <title>Sequencing wild and cultivated cassava and related species reveals extensive interspecific hybridization and genetic diversity.</title>
        <authorList>
            <person name="Bredeson J.V."/>
            <person name="Lyons J.B."/>
            <person name="Prochnik S.E."/>
            <person name="Wu G.A."/>
            <person name="Ha C.M."/>
            <person name="Edsinger-Gonzales E."/>
            <person name="Grimwood J."/>
            <person name="Schmutz J."/>
            <person name="Rabbi I.Y."/>
            <person name="Egesi C."/>
            <person name="Nauluvula P."/>
            <person name="Lebot V."/>
            <person name="Ndunguru J."/>
            <person name="Mkamilo G."/>
            <person name="Bart R.S."/>
            <person name="Setter T.L."/>
            <person name="Gleadow R.M."/>
            <person name="Kulakow P."/>
            <person name="Ferguson M.E."/>
            <person name="Rounsley S."/>
            <person name="Rokhsar D.S."/>
        </authorList>
    </citation>
    <scope>NUCLEOTIDE SEQUENCE [LARGE SCALE GENOMIC DNA]</scope>
    <source>
        <strain evidence="10">cv. AM560-2</strain>
    </source>
</reference>
<dbReference type="InterPro" id="IPR000620">
    <property type="entry name" value="EamA_dom"/>
</dbReference>
<dbReference type="SUPFAM" id="SSF103481">
    <property type="entry name" value="Multidrug resistance efflux transporter EmrE"/>
    <property type="match status" value="2"/>
</dbReference>
<dbReference type="Pfam" id="PF00892">
    <property type="entry name" value="EamA"/>
    <property type="match status" value="2"/>
</dbReference>
<dbReference type="InterPro" id="IPR037185">
    <property type="entry name" value="EmrE-like"/>
</dbReference>
<proteinExistence type="inferred from homology"/>
<evidence type="ECO:0000313" key="10">
    <source>
        <dbReference type="Proteomes" id="UP000091857"/>
    </source>
</evidence>
<feature type="transmembrane region" description="Helical" evidence="6">
    <location>
        <begin position="134"/>
        <end position="152"/>
    </location>
</feature>